<evidence type="ECO:0000313" key="3">
    <source>
        <dbReference type="Proteomes" id="UP001239994"/>
    </source>
</evidence>
<dbReference type="PANTHER" id="PTHR46167:SF1">
    <property type="entry name" value="N-LYSINE METHYLTRANSFERASE KMT5A"/>
    <property type="match status" value="1"/>
</dbReference>
<dbReference type="Pfam" id="PF00856">
    <property type="entry name" value="SET"/>
    <property type="match status" value="1"/>
</dbReference>
<dbReference type="GO" id="GO:0042799">
    <property type="term" value="F:histone H4K20 methyltransferase activity"/>
    <property type="evidence" value="ECO:0007669"/>
    <property type="project" value="TreeGrafter"/>
</dbReference>
<dbReference type="Gene3D" id="2.170.270.10">
    <property type="entry name" value="SET domain"/>
    <property type="match status" value="1"/>
</dbReference>
<proteinExistence type="predicted"/>
<dbReference type="GO" id="GO:0043516">
    <property type="term" value="P:regulation of DNA damage response, signal transduction by p53 class mediator"/>
    <property type="evidence" value="ECO:0007669"/>
    <property type="project" value="TreeGrafter"/>
</dbReference>
<evidence type="ECO:0000259" key="1">
    <source>
        <dbReference type="PROSITE" id="PS50280"/>
    </source>
</evidence>
<organism evidence="2 3">
    <name type="scientific">Electrophorus voltai</name>
    <dbReference type="NCBI Taxonomy" id="2609070"/>
    <lineage>
        <taxon>Eukaryota</taxon>
        <taxon>Metazoa</taxon>
        <taxon>Chordata</taxon>
        <taxon>Craniata</taxon>
        <taxon>Vertebrata</taxon>
        <taxon>Euteleostomi</taxon>
        <taxon>Actinopterygii</taxon>
        <taxon>Neopterygii</taxon>
        <taxon>Teleostei</taxon>
        <taxon>Ostariophysi</taxon>
        <taxon>Gymnotiformes</taxon>
        <taxon>Gymnotoidei</taxon>
        <taxon>Gymnotidae</taxon>
        <taxon>Electrophorus</taxon>
    </lineage>
</organism>
<sequence>CDSSNVIRSNVMFHKCVSNPFISVGKRKTPILDAKQHVCARRDKSTLESRFLNAIKGYGVFATALIEEGSFIAEYRGALRDAGKCVPDAYSYYFIYNDTRYCVDASVDDGSLGRLINDDSNPNSKMKVIPVNDVPHLCLFALRDIQPGEEITYDYGGYDLP</sequence>
<reference evidence="2" key="1">
    <citation type="submission" date="2023-03" db="EMBL/GenBank/DDBJ databases">
        <title>Electrophorus voltai genome.</title>
        <authorList>
            <person name="Bian C."/>
        </authorList>
    </citation>
    <scope>NUCLEOTIDE SEQUENCE</scope>
    <source>
        <strain evidence="2">CB-2022</strain>
        <tissue evidence="2">Muscle</tissue>
    </source>
</reference>
<feature type="domain" description="SET" evidence="1">
    <location>
        <begin position="45"/>
        <end position="156"/>
    </location>
</feature>
<dbReference type="PROSITE" id="PS50280">
    <property type="entry name" value="SET"/>
    <property type="match status" value="1"/>
</dbReference>
<evidence type="ECO:0000313" key="2">
    <source>
        <dbReference type="EMBL" id="KAK1793183.1"/>
    </source>
</evidence>
<dbReference type="InterPro" id="IPR001214">
    <property type="entry name" value="SET_dom"/>
</dbReference>
<dbReference type="SUPFAM" id="SSF82199">
    <property type="entry name" value="SET domain"/>
    <property type="match status" value="1"/>
</dbReference>
<dbReference type="GO" id="GO:0005634">
    <property type="term" value="C:nucleus"/>
    <property type="evidence" value="ECO:0007669"/>
    <property type="project" value="TreeGrafter"/>
</dbReference>
<dbReference type="GO" id="GO:0006357">
    <property type="term" value="P:regulation of transcription by RNA polymerase II"/>
    <property type="evidence" value="ECO:0007669"/>
    <property type="project" value="TreeGrafter"/>
</dbReference>
<dbReference type="AlphaFoldDB" id="A0AAD8Z4V5"/>
<dbReference type="GO" id="GO:0005700">
    <property type="term" value="C:polytene chromosome"/>
    <property type="evidence" value="ECO:0007669"/>
    <property type="project" value="TreeGrafter"/>
</dbReference>
<dbReference type="InterPro" id="IPR046341">
    <property type="entry name" value="SET_dom_sf"/>
</dbReference>
<dbReference type="Proteomes" id="UP001239994">
    <property type="component" value="Unassembled WGS sequence"/>
</dbReference>
<gene>
    <name evidence="2" type="ORF">P4O66_011592</name>
</gene>
<protein>
    <recommendedName>
        <fullName evidence="1">SET domain-containing protein</fullName>
    </recommendedName>
</protein>
<dbReference type="EMBL" id="JAROKS010000018">
    <property type="protein sequence ID" value="KAK1793183.1"/>
    <property type="molecule type" value="Genomic_DNA"/>
</dbReference>
<comment type="caution">
    <text evidence="2">The sequence shown here is derived from an EMBL/GenBank/DDBJ whole genome shotgun (WGS) entry which is preliminary data.</text>
</comment>
<feature type="non-terminal residue" evidence="2">
    <location>
        <position position="1"/>
    </location>
</feature>
<keyword evidence="3" id="KW-1185">Reference proteome</keyword>
<dbReference type="InterPro" id="IPR051760">
    <property type="entry name" value="KMT5A"/>
</dbReference>
<dbReference type="PANTHER" id="PTHR46167">
    <property type="entry name" value="N-LYSINE METHYLTRANSFERASE KMT5A"/>
    <property type="match status" value="1"/>
</dbReference>
<name>A0AAD8Z4V5_9TELE</name>
<accession>A0AAD8Z4V5</accession>
<dbReference type="SMART" id="SM00317">
    <property type="entry name" value="SET"/>
    <property type="match status" value="1"/>
</dbReference>